<accession>A0A5N5QIZ7</accession>
<gene>
    <name evidence="2" type="ORF">CTheo_4834</name>
</gene>
<evidence type="ECO:0008006" key="4">
    <source>
        <dbReference type="Google" id="ProtNLM"/>
    </source>
</evidence>
<dbReference type="OrthoDB" id="2348945at2759"/>
<keyword evidence="3" id="KW-1185">Reference proteome</keyword>
<evidence type="ECO:0000256" key="1">
    <source>
        <dbReference type="SAM" id="MobiDB-lite"/>
    </source>
</evidence>
<evidence type="ECO:0000313" key="3">
    <source>
        <dbReference type="Proteomes" id="UP000383932"/>
    </source>
</evidence>
<protein>
    <recommendedName>
        <fullName evidence="4">Myb-like domain-containing protein</fullName>
    </recommendedName>
</protein>
<feature type="region of interest" description="Disordered" evidence="1">
    <location>
        <begin position="689"/>
        <end position="764"/>
    </location>
</feature>
<name>A0A5N5QIZ7_9AGAM</name>
<feature type="compositionally biased region" description="Polar residues" evidence="1">
    <location>
        <begin position="227"/>
        <end position="236"/>
    </location>
</feature>
<evidence type="ECO:0000313" key="2">
    <source>
        <dbReference type="EMBL" id="KAB5591720.1"/>
    </source>
</evidence>
<feature type="compositionally biased region" description="Polar residues" evidence="1">
    <location>
        <begin position="707"/>
        <end position="720"/>
    </location>
</feature>
<sequence>MPSQHASHVPSGYAYTPSSQSSASHAPVNPTSYDLPNAPSMSTASARSVPPTLAPGFHPQPMSSLSSRSLPLHNTSNTPYTRHFQHYDQLALAGNYGSPTFDQGAAHQHNHIGQSTLPFPQSVPISQDVGHELQNAFLDSMPPPGTDMPSSSEHIDPMTTHAPMRTSPPHTAISKRARHDSFSQPGSSKRTRTSAGAVRPTGLSYSDDAWEMSGFSIPSQHGRALSRPTSELSGVNSPADARISPFAQFHPDNRGPSSFNSGPTPRFLASPASDRPQSANSLPRSPEVRTMNGITQIPVPSNVGSSIRPFASPQRRFSSASSHIVRPTSIPDAPTSQSPTLPGHPTPDGINPYYTPPSSGLRASAGATSGSSFASTSTLNATGGPDAFVTTSSDDGSSNVSHSMGETEVIASFPQFYDRVRALCLRFNNDAANLLVSFNTTQEPAIPFEALSGSLITFLSRLYARATPQDVLAQSFQMGTGADPMRMLNDAKAICERMMASLFRDIPSVRFILTVVSSSPIQLSARGSQPWSPRLPSVHHPAAPSGVDEVEYFAHTQFPKTVYGADPTIQREPSLVHPPPTNIDVSFNNSTLRSAANVNHGTWRDEESEKLRQLAEHSRSTSKLNGHDKIDWDWVVERFGASRTRHQILIKATHLGLKPTSTHPSRIRKRLAKAEAQAAAANAAAAATGAAHSDVTPGSSVPPATEPLNTSHQGSMTPPTAASRHYPLHVLSQTVDTRSKPGETSQTTTSNPDHIPTYEPGGSA</sequence>
<organism evidence="2 3">
    <name type="scientific">Ceratobasidium theobromae</name>
    <dbReference type="NCBI Taxonomy" id="1582974"/>
    <lineage>
        <taxon>Eukaryota</taxon>
        <taxon>Fungi</taxon>
        <taxon>Dikarya</taxon>
        <taxon>Basidiomycota</taxon>
        <taxon>Agaricomycotina</taxon>
        <taxon>Agaricomycetes</taxon>
        <taxon>Cantharellales</taxon>
        <taxon>Ceratobasidiaceae</taxon>
        <taxon>Ceratobasidium</taxon>
    </lineage>
</organism>
<feature type="compositionally biased region" description="Low complexity" evidence="1">
    <location>
        <begin position="358"/>
        <end position="378"/>
    </location>
</feature>
<comment type="caution">
    <text evidence="2">The sequence shown here is derived from an EMBL/GenBank/DDBJ whole genome shotgun (WGS) entry which is preliminary data.</text>
</comment>
<reference evidence="2 3" key="1">
    <citation type="journal article" date="2019" name="Fungal Biol. Biotechnol.">
        <title>Draft genome sequence of fastidious pathogen Ceratobasidium theobromae, which causes vascular-streak dieback in Theobroma cacao.</title>
        <authorList>
            <person name="Ali S.S."/>
            <person name="Asman A."/>
            <person name="Shao J."/>
            <person name="Firmansyah A.P."/>
            <person name="Susilo A.W."/>
            <person name="Rosmana A."/>
            <person name="McMahon P."/>
            <person name="Junaid M."/>
            <person name="Guest D."/>
            <person name="Kheng T.Y."/>
            <person name="Meinhardt L.W."/>
            <person name="Bailey B.A."/>
        </authorList>
    </citation>
    <scope>NUCLEOTIDE SEQUENCE [LARGE SCALE GENOMIC DNA]</scope>
    <source>
        <strain evidence="2 3">CT2</strain>
    </source>
</reference>
<dbReference type="AlphaFoldDB" id="A0A5N5QIZ7"/>
<feature type="compositionally biased region" description="Polar residues" evidence="1">
    <location>
        <begin position="16"/>
        <end position="46"/>
    </location>
</feature>
<feature type="compositionally biased region" description="Polar residues" evidence="1">
    <location>
        <begin position="731"/>
        <end position="752"/>
    </location>
</feature>
<feature type="region of interest" description="Disordered" evidence="1">
    <location>
        <begin position="1"/>
        <end position="70"/>
    </location>
</feature>
<feature type="region of interest" description="Disordered" evidence="1">
    <location>
        <begin position="158"/>
        <end position="378"/>
    </location>
</feature>
<dbReference type="Proteomes" id="UP000383932">
    <property type="component" value="Unassembled WGS sequence"/>
</dbReference>
<dbReference type="EMBL" id="SSOP01000092">
    <property type="protein sequence ID" value="KAB5591720.1"/>
    <property type="molecule type" value="Genomic_DNA"/>
</dbReference>
<feature type="compositionally biased region" description="Polar residues" evidence="1">
    <location>
        <begin position="292"/>
        <end position="305"/>
    </location>
</feature>
<proteinExistence type="predicted"/>